<dbReference type="RefSeq" id="WP_311019714.1">
    <property type="nucleotide sequence ID" value="NZ_JAUHGG010000003.1"/>
</dbReference>
<name>A0AAW8PZS3_VIBPH</name>
<dbReference type="Pfam" id="PF16932">
    <property type="entry name" value="T4SS_TraI"/>
    <property type="match status" value="1"/>
</dbReference>
<evidence type="ECO:0000256" key="1">
    <source>
        <dbReference type="SAM" id="MobiDB-lite"/>
    </source>
</evidence>
<dbReference type="AlphaFoldDB" id="A0AAW8PZS3"/>
<dbReference type="Proteomes" id="UP001253193">
    <property type="component" value="Unassembled WGS sequence"/>
</dbReference>
<organism evidence="2 3">
    <name type="scientific">Vibrio parahaemolyticus</name>
    <dbReference type="NCBI Taxonomy" id="670"/>
    <lineage>
        <taxon>Bacteria</taxon>
        <taxon>Pseudomonadati</taxon>
        <taxon>Pseudomonadota</taxon>
        <taxon>Gammaproteobacteria</taxon>
        <taxon>Vibrionales</taxon>
        <taxon>Vibrionaceae</taxon>
        <taxon>Vibrio</taxon>
    </lineage>
</organism>
<gene>
    <name evidence="2" type="ORF">QX249_09700</name>
</gene>
<accession>A0AAW8PZS3</accession>
<dbReference type="InterPro" id="IPR031618">
    <property type="entry name" value="T4SS_TraI"/>
</dbReference>
<evidence type="ECO:0000313" key="2">
    <source>
        <dbReference type="EMBL" id="MDS1820930.1"/>
    </source>
</evidence>
<evidence type="ECO:0000313" key="3">
    <source>
        <dbReference type="Proteomes" id="UP001253193"/>
    </source>
</evidence>
<feature type="region of interest" description="Disordered" evidence="1">
    <location>
        <begin position="1"/>
        <end position="24"/>
    </location>
</feature>
<protein>
    <submittedName>
        <fullName evidence="2">Type IV secretory system conjugative DNA transfer family protein</fullName>
    </submittedName>
</protein>
<reference evidence="2" key="1">
    <citation type="submission" date="2023-06" db="EMBL/GenBank/DDBJ databases">
        <title>Genomic Diversity of Vibrio spp. and Metagenomic Analysis of Pathogens in Florida Gulf Coastal Waters Following Hurricane Ian.</title>
        <authorList>
            <person name="Brumfield K.D."/>
        </authorList>
    </citation>
    <scope>NUCLEOTIDE SEQUENCE</scope>
    <source>
        <strain evidence="2">WBS2B-138</strain>
    </source>
</reference>
<proteinExistence type="predicted"/>
<comment type="caution">
    <text evidence="2">The sequence shown here is derived from an EMBL/GenBank/DDBJ whole genome shotgun (WGS) entry which is preliminary data.</text>
</comment>
<sequence length="328" mass="37872">MDNISTEDLGKYLPSDDNTNKELSRDDQRRIIKSFNNDEAVRKYILADEIKSNNVTSEDASLKGVLLFTTPSLTNLQQQALSREDVQERRKTQIEKQTRGNIIYNEAVRYGAQVALRNTLLEFQSHIKKESSSLEANYNFSNYMLHKNTIIPPIININQDGVTFSDDKFTKFDFRYSITSQARFTDRVPNYRDYLTFQEYSVRDPSVFNIPLTQNELTYWMNGIFDGWKRGDVQAEIEIDNAISRLKLDFLGMVRYHMLRKKNMVSEPVVSKSTLGLSGDQKSIDIGVVNFVIDGAPVFELDMNNWTPLPMIDEVELKEFIKRKDGGK</sequence>
<dbReference type="EMBL" id="JAUHGG010000003">
    <property type="protein sequence ID" value="MDS1820930.1"/>
    <property type="molecule type" value="Genomic_DNA"/>
</dbReference>